<dbReference type="AlphaFoldDB" id="A0A9P6PM24"/>
<reference evidence="2" key="1">
    <citation type="journal article" date="2020" name="Fungal Divers.">
        <title>Resolving the Mortierellaceae phylogeny through synthesis of multi-gene phylogenetics and phylogenomics.</title>
        <authorList>
            <person name="Vandepol N."/>
            <person name="Liber J."/>
            <person name="Desiro A."/>
            <person name="Na H."/>
            <person name="Kennedy M."/>
            <person name="Barry K."/>
            <person name="Grigoriev I.V."/>
            <person name="Miller A.N."/>
            <person name="O'Donnell K."/>
            <person name="Stajich J.E."/>
            <person name="Bonito G."/>
        </authorList>
    </citation>
    <scope>NUCLEOTIDE SEQUENCE</scope>
    <source>
        <strain evidence="2">KOD948</strain>
    </source>
</reference>
<sequence>MTQDYSNTTPRPAAVQFTDGSLPLPAHHEEESETITNLKDIPLTLSRTKTGDSTSSRRSSFGALVERLRSRPGSRSRSQSRSRSNGGDHANDQEGNNGGPGGSPNSGRNSLEDDYQFKYSGRRSSDFTGAYADVARAQAMFMEKLRDDQEMKNIKRNADGLPIPPPLERRRSSVVEILGMGKPLLSR</sequence>
<proteinExistence type="predicted"/>
<feature type="compositionally biased region" description="Basic residues" evidence="1">
    <location>
        <begin position="70"/>
        <end position="80"/>
    </location>
</feature>
<feature type="compositionally biased region" description="Polar residues" evidence="1">
    <location>
        <begin position="45"/>
        <end position="59"/>
    </location>
</feature>
<gene>
    <name evidence="2" type="ORF">BG011_008972</name>
</gene>
<feature type="compositionally biased region" description="Polar residues" evidence="1">
    <location>
        <begin position="1"/>
        <end position="10"/>
    </location>
</feature>
<accession>A0A9P6PM24</accession>
<dbReference type="EMBL" id="JAAAJA010000771">
    <property type="protein sequence ID" value="KAG0249766.1"/>
    <property type="molecule type" value="Genomic_DNA"/>
</dbReference>
<evidence type="ECO:0000313" key="2">
    <source>
        <dbReference type="EMBL" id="KAG0249766.1"/>
    </source>
</evidence>
<evidence type="ECO:0000256" key="1">
    <source>
        <dbReference type="SAM" id="MobiDB-lite"/>
    </source>
</evidence>
<organism evidence="2 3">
    <name type="scientific">Mortierella polycephala</name>
    <dbReference type="NCBI Taxonomy" id="41804"/>
    <lineage>
        <taxon>Eukaryota</taxon>
        <taxon>Fungi</taxon>
        <taxon>Fungi incertae sedis</taxon>
        <taxon>Mucoromycota</taxon>
        <taxon>Mortierellomycotina</taxon>
        <taxon>Mortierellomycetes</taxon>
        <taxon>Mortierellales</taxon>
        <taxon>Mortierellaceae</taxon>
        <taxon>Mortierella</taxon>
    </lineage>
</organism>
<name>A0A9P6PM24_9FUNG</name>
<dbReference type="OrthoDB" id="2381832at2759"/>
<feature type="region of interest" description="Disordered" evidence="1">
    <location>
        <begin position="1"/>
        <end position="122"/>
    </location>
</feature>
<comment type="caution">
    <text evidence="2">The sequence shown here is derived from an EMBL/GenBank/DDBJ whole genome shotgun (WGS) entry which is preliminary data.</text>
</comment>
<dbReference type="Proteomes" id="UP000726737">
    <property type="component" value="Unassembled WGS sequence"/>
</dbReference>
<evidence type="ECO:0000313" key="3">
    <source>
        <dbReference type="Proteomes" id="UP000726737"/>
    </source>
</evidence>
<keyword evidence="3" id="KW-1185">Reference proteome</keyword>
<protein>
    <submittedName>
        <fullName evidence="2">Uncharacterized protein</fullName>
    </submittedName>
</protein>